<feature type="domain" description="Glutamine amidotransferase" evidence="1">
    <location>
        <begin position="24"/>
        <end position="185"/>
    </location>
</feature>
<dbReference type="PROSITE" id="PS51273">
    <property type="entry name" value="GATASE_TYPE_1"/>
    <property type="match status" value="1"/>
</dbReference>
<evidence type="ECO:0000313" key="3">
    <source>
        <dbReference type="Proteomes" id="UP000198727"/>
    </source>
</evidence>
<sequence>MGNARLLVIQPDDTDPPGALGEWLTEAGAELDVLRPHAERLPDDLTEHRGVVCLGGGMNAEDDVHHPWLAGVRRLLGTAAGTGVPTLGVCLGAQLLAVATGGTVRRGAHGPEVGPALVAKKDAAWVDPLFAELPLMPDVLQFHQDAIDRLPPGAELLASAPTYPHQAFRLSRCAYGLQFHIETTPEMVLGWAADAPAMAEHARPGTLDHDALAAAHADIAETWRPFAHRFVRLADGSLAPAGAVRPGLPLA</sequence>
<evidence type="ECO:0000259" key="1">
    <source>
        <dbReference type="Pfam" id="PF00117"/>
    </source>
</evidence>
<dbReference type="PANTHER" id="PTHR42695">
    <property type="entry name" value="GLUTAMINE AMIDOTRANSFERASE YLR126C-RELATED"/>
    <property type="match status" value="1"/>
</dbReference>
<dbReference type="GO" id="GO:0005829">
    <property type="term" value="C:cytosol"/>
    <property type="evidence" value="ECO:0007669"/>
    <property type="project" value="TreeGrafter"/>
</dbReference>
<dbReference type="OrthoDB" id="5196541at2"/>
<keyword evidence="2" id="KW-0808">Transferase</keyword>
<dbReference type="InterPro" id="IPR029062">
    <property type="entry name" value="Class_I_gatase-like"/>
</dbReference>
<dbReference type="GO" id="GO:0016740">
    <property type="term" value="F:transferase activity"/>
    <property type="evidence" value="ECO:0007669"/>
    <property type="project" value="UniProtKB-KW"/>
</dbReference>
<keyword evidence="2" id="KW-0315">Glutamine amidotransferase</keyword>
<dbReference type="InterPro" id="IPR017926">
    <property type="entry name" value="GATASE"/>
</dbReference>
<dbReference type="EMBL" id="FOWW01000001">
    <property type="protein sequence ID" value="SFP11439.1"/>
    <property type="molecule type" value="Genomic_DNA"/>
</dbReference>
<dbReference type="InterPro" id="IPR044992">
    <property type="entry name" value="ChyE-like"/>
</dbReference>
<dbReference type="PANTHER" id="PTHR42695:SF5">
    <property type="entry name" value="GLUTAMINE AMIDOTRANSFERASE YLR126C-RELATED"/>
    <property type="match status" value="1"/>
</dbReference>
<gene>
    <name evidence="2" type="ORF">SAMN05421810_101983</name>
</gene>
<dbReference type="RefSeq" id="WP_092528282.1">
    <property type="nucleotide sequence ID" value="NZ_FOWW01000001.1"/>
</dbReference>
<dbReference type="STRING" id="587909.SAMN05421810_101983"/>
<dbReference type="SUPFAM" id="SSF52317">
    <property type="entry name" value="Class I glutamine amidotransferase-like"/>
    <property type="match status" value="1"/>
</dbReference>
<evidence type="ECO:0000313" key="2">
    <source>
        <dbReference type="EMBL" id="SFP11439.1"/>
    </source>
</evidence>
<accession>A0A1I5MPF9</accession>
<dbReference type="CDD" id="cd01741">
    <property type="entry name" value="GATase1_1"/>
    <property type="match status" value="1"/>
</dbReference>
<keyword evidence="3" id="KW-1185">Reference proteome</keyword>
<dbReference type="Gene3D" id="3.40.50.880">
    <property type="match status" value="1"/>
</dbReference>
<name>A0A1I5MPF9_9PSEU</name>
<dbReference type="Pfam" id="PF00117">
    <property type="entry name" value="GATase"/>
    <property type="match status" value="1"/>
</dbReference>
<proteinExistence type="predicted"/>
<reference evidence="3" key="1">
    <citation type="submission" date="2016-10" db="EMBL/GenBank/DDBJ databases">
        <authorList>
            <person name="Varghese N."/>
            <person name="Submissions S."/>
        </authorList>
    </citation>
    <scope>NUCLEOTIDE SEQUENCE [LARGE SCALE GENOMIC DNA]</scope>
    <source>
        <strain evidence="3">CGMCC 4.5579</strain>
    </source>
</reference>
<organism evidence="2 3">
    <name type="scientific">Amycolatopsis arida</name>
    <dbReference type="NCBI Taxonomy" id="587909"/>
    <lineage>
        <taxon>Bacteria</taxon>
        <taxon>Bacillati</taxon>
        <taxon>Actinomycetota</taxon>
        <taxon>Actinomycetes</taxon>
        <taxon>Pseudonocardiales</taxon>
        <taxon>Pseudonocardiaceae</taxon>
        <taxon>Amycolatopsis</taxon>
    </lineage>
</organism>
<dbReference type="AlphaFoldDB" id="A0A1I5MPF9"/>
<protein>
    <submittedName>
        <fullName evidence="2">GMP synthase-Glutamine amidotransferase</fullName>
    </submittedName>
</protein>
<dbReference type="Proteomes" id="UP000198727">
    <property type="component" value="Unassembled WGS sequence"/>
</dbReference>